<dbReference type="EMBL" id="CP003280">
    <property type="protein sequence ID" value="AFL81301.1"/>
    <property type="molecule type" value="Genomic_DNA"/>
</dbReference>
<feature type="transmembrane region" description="Helical" evidence="1">
    <location>
        <begin position="34"/>
        <end position="51"/>
    </location>
</feature>
<keyword evidence="1" id="KW-1133">Transmembrane helix</keyword>
<evidence type="ECO:0000313" key="2">
    <source>
        <dbReference type="EMBL" id="AFL81301.1"/>
    </source>
</evidence>
<name>I3YWD3_AEQSU</name>
<protein>
    <submittedName>
        <fullName evidence="2">Uncharacterized protein</fullName>
    </submittedName>
</protein>
<gene>
    <name evidence="2" type="ordered locus">Aeqsu_1822</name>
</gene>
<evidence type="ECO:0000256" key="1">
    <source>
        <dbReference type="SAM" id="Phobius"/>
    </source>
</evidence>
<feature type="transmembrane region" description="Helical" evidence="1">
    <location>
        <begin position="7"/>
        <end position="28"/>
    </location>
</feature>
<keyword evidence="1" id="KW-0472">Membrane</keyword>
<dbReference type="Proteomes" id="UP000006049">
    <property type="component" value="Chromosome"/>
</dbReference>
<evidence type="ECO:0000313" key="3">
    <source>
        <dbReference type="Proteomes" id="UP000006049"/>
    </source>
</evidence>
<feature type="transmembrane region" description="Helical" evidence="1">
    <location>
        <begin position="63"/>
        <end position="84"/>
    </location>
</feature>
<keyword evidence="1" id="KW-0812">Transmembrane</keyword>
<sequence length="86" mass="9635">MKNATKALVYNSFALVLALIALLTAWFWIYYINLFTALPSAIVAFLLCKFAERAVPNNTFTKVNYALIITAVLEGLVTLVFLLFNN</sequence>
<accession>I3YWD3</accession>
<reference evidence="2 3" key="1">
    <citation type="submission" date="2012-06" db="EMBL/GenBank/DDBJ databases">
        <title>The complete genome of Aequorivita sublithincola DSM 14238.</title>
        <authorList>
            <consortium name="US DOE Joint Genome Institute (JGI-PGF)"/>
            <person name="Lucas S."/>
            <person name="Copeland A."/>
            <person name="Lapidus A."/>
            <person name="Goodwin L."/>
            <person name="Pitluck S."/>
            <person name="Peters L."/>
            <person name="Munk A.C.C."/>
            <person name="Kyrpides N."/>
            <person name="Mavromatis K."/>
            <person name="Pagani I."/>
            <person name="Ivanova N."/>
            <person name="Ovchinnikova G."/>
            <person name="Zeytun A."/>
            <person name="Detter J.C."/>
            <person name="Han C."/>
            <person name="Land M."/>
            <person name="Hauser L."/>
            <person name="Markowitz V."/>
            <person name="Cheng J.-F."/>
            <person name="Hugenholtz P."/>
            <person name="Woyke T."/>
            <person name="Wu D."/>
            <person name="Tindall B."/>
            <person name="Faehnrich R."/>
            <person name="Brambilla E."/>
            <person name="Klenk H.-P."/>
            <person name="Eisen J.A."/>
        </authorList>
    </citation>
    <scope>NUCLEOTIDE SEQUENCE [LARGE SCALE GENOMIC DNA]</scope>
    <source>
        <strain evidence="3">DSM 14238 / LMG 21431 / ACAM 643 / 9-3</strain>
    </source>
</reference>
<dbReference type="STRING" id="746697.Aeqsu_1822"/>
<dbReference type="AlphaFoldDB" id="I3YWD3"/>
<dbReference type="OrthoDB" id="9889365at2"/>
<dbReference type="HOGENOM" id="CLU_2490874_0_0_10"/>
<dbReference type="RefSeq" id="WP_014782556.1">
    <property type="nucleotide sequence ID" value="NC_018013.1"/>
</dbReference>
<proteinExistence type="predicted"/>
<dbReference type="KEGG" id="asl:Aeqsu_1822"/>
<organism evidence="2 3">
    <name type="scientific">Aequorivita sublithincola (strain DSM 14238 / LMG 21431 / ACAM 643 / 9-3)</name>
    <dbReference type="NCBI Taxonomy" id="746697"/>
    <lineage>
        <taxon>Bacteria</taxon>
        <taxon>Pseudomonadati</taxon>
        <taxon>Bacteroidota</taxon>
        <taxon>Flavobacteriia</taxon>
        <taxon>Flavobacteriales</taxon>
        <taxon>Flavobacteriaceae</taxon>
        <taxon>Aequorivita</taxon>
    </lineage>
</organism>
<keyword evidence="3" id="KW-1185">Reference proteome</keyword>